<evidence type="ECO:0000313" key="4">
    <source>
        <dbReference type="Proteomes" id="UP000231542"/>
    </source>
</evidence>
<reference evidence="3 4" key="1">
    <citation type="submission" date="2017-09" db="EMBL/GenBank/DDBJ databases">
        <title>Depth-based differentiation of microbial function through sediment-hosted aquifers and enrichment of novel symbionts in the deep terrestrial subsurface.</title>
        <authorList>
            <person name="Probst A.J."/>
            <person name="Ladd B."/>
            <person name="Jarett J.K."/>
            <person name="Geller-Mcgrath D.E."/>
            <person name="Sieber C.M."/>
            <person name="Emerson J.B."/>
            <person name="Anantharaman K."/>
            <person name="Thomas B.C."/>
            <person name="Malmstrom R."/>
            <person name="Stieglmeier M."/>
            <person name="Klingl A."/>
            <person name="Woyke T."/>
            <person name="Ryan C.M."/>
            <person name="Banfield J.F."/>
        </authorList>
    </citation>
    <scope>NUCLEOTIDE SEQUENCE [LARGE SCALE GENOMIC DNA]</scope>
    <source>
        <strain evidence="3">CG08_land_8_20_14_0_20_40_16</strain>
    </source>
</reference>
<dbReference type="Proteomes" id="UP000231542">
    <property type="component" value="Unassembled WGS sequence"/>
</dbReference>
<evidence type="ECO:0000313" key="3">
    <source>
        <dbReference type="EMBL" id="PIS42177.1"/>
    </source>
</evidence>
<proteinExistence type="predicted"/>
<dbReference type="AlphaFoldDB" id="A0A2H0YUL5"/>
<sequence>MIQETLQAFSALEQFDLYYRTLCAVLFNFAQSGHPGGSISSGKIVSSLLFGGMKYNFMNPEQPEADLLVYAAGHKALGLYAMWAARDEMIRVGSPELLPENFSRRLRLEDLLGFRRNPTQNTPLFNQFSVKALDGHPTPLTPFVKIATGASGVGVPMAFGLAFGALKYYDPNAPIVNVLEGEGGMTPGIVQEALAAAASANLWNVVLHVDWNNASIDSDCVCREGKKRGDYVQWDPVKLLRVHGWKVFFVPEDADWAQITTAQQDAVTHSQKKRQPSAIVYRTEKGRKYGISGRKSHGAGHKFCSPEYYAALEEFEKTFQVQFPHSDGKGLTPVEKEQLNWDTLLIFRQVADEHPELSHFVSNKVAESATLLQQTNRKPWQIGTTSLESLYHSNGTIEATEIPPSLKLKPGTKTTLRGELGNTLAYLNKRLDGPIVVGAADLLDSTSVSLINEGFPNGFFNAVTNPDSQLVAVGGICEYALGAFMAGLSAYGHHIGVTASYAAFIAALEHVPARLHCIGQQARFKYSGEAYRTFIMVCGHAGLLTGEDGPTHADPQALQLLQENFPPGMLITLTPWDPQELWPLTVAGLKARPAMLAPFVTRPAEVVLDREKLGLPPATAAISGIYQFRVANPQKEPYHGSIIIQGSAVAYEFLTYVLPRMDENGYRMNVYYVSSLELFNLLPLEEQQRILSEARQLEVMGISDFTMPTLYRLVTSQFGRSHSLCAGDFYPGSGSASMVLQEMGLDGPSLLSAIQQYVLDREVSKQF</sequence>
<evidence type="ECO:0000259" key="2">
    <source>
        <dbReference type="Pfam" id="PF02779"/>
    </source>
</evidence>
<feature type="domain" description="Transketolase-like pyrimidine-binding" evidence="2">
    <location>
        <begin position="418"/>
        <end position="581"/>
    </location>
</feature>
<evidence type="ECO:0000259" key="1">
    <source>
        <dbReference type="Pfam" id="PF00456"/>
    </source>
</evidence>
<dbReference type="InterPro" id="IPR005475">
    <property type="entry name" value="Transketolase-like_Pyr-bd"/>
</dbReference>
<dbReference type="InterPro" id="IPR051157">
    <property type="entry name" value="PDH/Transketolase"/>
</dbReference>
<dbReference type="Pfam" id="PF00456">
    <property type="entry name" value="Transketolase_N"/>
    <property type="match status" value="1"/>
</dbReference>
<dbReference type="Pfam" id="PF02779">
    <property type="entry name" value="Transket_pyr"/>
    <property type="match status" value="1"/>
</dbReference>
<organism evidence="3 4">
    <name type="scientific">Candidatus Kerfeldbacteria bacterium CG08_land_8_20_14_0_20_40_16</name>
    <dbReference type="NCBI Taxonomy" id="2014244"/>
    <lineage>
        <taxon>Bacteria</taxon>
        <taxon>Candidatus Kerfeldiibacteriota</taxon>
    </lineage>
</organism>
<dbReference type="EMBL" id="PEXU01000055">
    <property type="protein sequence ID" value="PIS42177.1"/>
    <property type="molecule type" value="Genomic_DNA"/>
</dbReference>
<dbReference type="InterPro" id="IPR005474">
    <property type="entry name" value="Transketolase_N"/>
</dbReference>
<evidence type="ECO:0008006" key="5">
    <source>
        <dbReference type="Google" id="ProtNLM"/>
    </source>
</evidence>
<feature type="domain" description="Transketolase N-terminal" evidence="1">
    <location>
        <begin position="112"/>
        <end position="300"/>
    </location>
</feature>
<dbReference type="PANTHER" id="PTHR43825:SF1">
    <property type="entry name" value="TRANSKETOLASE-LIKE PYRIMIDINE-BINDING DOMAIN-CONTAINING PROTEIN"/>
    <property type="match status" value="1"/>
</dbReference>
<dbReference type="SUPFAM" id="SSF52518">
    <property type="entry name" value="Thiamin diphosphate-binding fold (THDP-binding)"/>
    <property type="match status" value="2"/>
</dbReference>
<dbReference type="InterPro" id="IPR029061">
    <property type="entry name" value="THDP-binding"/>
</dbReference>
<accession>A0A2H0YUL5</accession>
<gene>
    <name evidence="3" type="ORF">COT24_04835</name>
</gene>
<comment type="caution">
    <text evidence="3">The sequence shown here is derived from an EMBL/GenBank/DDBJ whole genome shotgun (WGS) entry which is preliminary data.</text>
</comment>
<protein>
    <recommendedName>
        <fullName evidence="5">Transketolase-like pyrimidine-binding domain-containing protein</fullName>
    </recommendedName>
</protein>
<name>A0A2H0YUL5_9BACT</name>
<dbReference type="Gene3D" id="3.40.50.970">
    <property type="match status" value="2"/>
</dbReference>
<dbReference type="PANTHER" id="PTHR43825">
    <property type="entry name" value="PYRUVATE DEHYDROGENASE E1 COMPONENT"/>
    <property type="match status" value="1"/>
</dbReference>